<dbReference type="OrthoDB" id="9814902at2"/>
<evidence type="ECO:0000256" key="1">
    <source>
        <dbReference type="ARBA" id="ARBA00003159"/>
    </source>
</evidence>
<comment type="subcellular location">
    <subcellularLocation>
        <location evidence="2">Cell inner membrane</location>
        <topology evidence="2">Multi-pass membrane protein</topology>
    </subcellularLocation>
    <subcellularLocation>
        <location evidence="11">Cell membrane</location>
        <topology evidence="11">Multi-pass membrane protein</topology>
    </subcellularLocation>
</comment>
<keyword evidence="10 11" id="KW-0472">Membrane</keyword>
<feature type="transmembrane region" description="Helical" evidence="11">
    <location>
        <begin position="89"/>
        <end position="108"/>
    </location>
</feature>
<evidence type="ECO:0000256" key="3">
    <source>
        <dbReference type="ARBA" id="ARBA00010072"/>
    </source>
</evidence>
<accession>A0A4Q9VL80</accession>
<feature type="transmembrane region" description="Helical" evidence="11">
    <location>
        <begin position="163"/>
        <end position="184"/>
    </location>
</feature>
<comment type="caution">
    <text evidence="13">The sequence shown here is derived from an EMBL/GenBank/DDBJ whole genome shotgun (WGS) entry which is preliminary data.</text>
</comment>
<evidence type="ECO:0000256" key="6">
    <source>
        <dbReference type="ARBA" id="ARBA00022475"/>
    </source>
</evidence>
<dbReference type="FunFam" id="1.10.3720.10:FF:000033">
    <property type="entry name" value="Polar amino acid ABC transporter permease"/>
    <property type="match status" value="1"/>
</dbReference>
<comment type="function">
    <text evidence="1">Part of the binding-protein-dependent transport system for glutamine; probably responsible for the translocation of the substrate across the membrane.</text>
</comment>
<evidence type="ECO:0000256" key="10">
    <source>
        <dbReference type="ARBA" id="ARBA00023136"/>
    </source>
</evidence>
<dbReference type="GO" id="GO:0022857">
    <property type="term" value="F:transmembrane transporter activity"/>
    <property type="evidence" value="ECO:0007669"/>
    <property type="project" value="InterPro"/>
</dbReference>
<dbReference type="Pfam" id="PF00528">
    <property type="entry name" value="BPD_transp_1"/>
    <property type="match status" value="1"/>
</dbReference>
<gene>
    <name evidence="13" type="ORF">EYW49_16195</name>
</gene>
<dbReference type="InterPro" id="IPR043429">
    <property type="entry name" value="ArtM/GltK/GlnP/TcyL/YhdX-like"/>
</dbReference>
<dbReference type="CDD" id="cd06261">
    <property type="entry name" value="TM_PBP2"/>
    <property type="match status" value="1"/>
</dbReference>
<dbReference type="PROSITE" id="PS50928">
    <property type="entry name" value="ABC_TM1"/>
    <property type="match status" value="1"/>
</dbReference>
<dbReference type="PANTHER" id="PTHR30614">
    <property type="entry name" value="MEMBRANE COMPONENT OF AMINO ACID ABC TRANSPORTER"/>
    <property type="match status" value="1"/>
</dbReference>
<protein>
    <recommendedName>
        <fullName evidence="4">Putative glutamine transport system permease protein GlnP</fullName>
    </recommendedName>
</protein>
<dbReference type="Gene3D" id="1.10.3720.10">
    <property type="entry name" value="MetI-like"/>
    <property type="match status" value="1"/>
</dbReference>
<dbReference type="GO" id="GO:0043190">
    <property type="term" value="C:ATP-binding cassette (ABC) transporter complex"/>
    <property type="evidence" value="ECO:0007669"/>
    <property type="project" value="InterPro"/>
</dbReference>
<keyword evidence="9 11" id="KW-1133">Transmembrane helix</keyword>
<organism evidence="13 14">
    <name type="scientific">Siculibacillus lacustris</name>
    <dbReference type="NCBI Taxonomy" id="1549641"/>
    <lineage>
        <taxon>Bacteria</taxon>
        <taxon>Pseudomonadati</taxon>
        <taxon>Pseudomonadota</taxon>
        <taxon>Alphaproteobacteria</taxon>
        <taxon>Hyphomicrobiales</taxon>
        <taxon>Ancalomicrobiaceae</taxon>
        <taxon>Siculibacillus</taxon>
    </lineage>
</organism>
<keyword evidence="5 11" id="KW-0813">Transport</keyword>
<dbReference type="InterPro" id="IPR000515">
    <property type="entry name" value="MetI-like"/>
</dbReference>
<dbReference type="GO" id="GO:0006865">
    <property type="term" value="P:amino acid transport"/>
    <property type="evidence" value="ECO:0007669"/>
    <property type="project" value="UniProtKB-KW"/>
</dbReference>
<feature type="transmembrane region" description="Helical" evidence="11">
    <location>
        <begin position="58"/>
        <end position="77"/>
    </location>
</feature>
<evidence type="ECO:0000256" key="8">
    <source>
        <dbReference type="ARBA" id="ARBA00022970"/>
    </source>
</evidence>
<dbReference type="NCBIfam" id="TIGR01726">
    <property type="entry name" value="HEQRo_perm_3TM"/>
    <property type="match status" value="1"/>
</dbReference>
<feature type="transmembrane region" description="Helical" evidence="11">
    <location>
        <begin position="20"/>
        <end position="46"/>
    </location>
</feature>
<evidence type="ECO:0000256" key="9">
    <source>
        <dbReference type="ARBA" id="ARBA00022989"/>
    </source>
</evidence>
<keyword evidence="7 11" id="KW-0812">Transmembrane</keyword>
<dbReference type="AlphaFoldDB" id="A0A4Q9VL80"/>
<dbReference type="Proteomes" id="UP000292781">
    <property type="component" value="Unassembled WGS sequence"/>
</dbReference>
<evidence type="ECO:0000256" key="7">
    <source>
        <dbReference type="ARBA" id="ARBA00022692"/>
    </source>
</evidence>
<proteinExistence type="inferred from homology"/>
<evidence type="ECO:0000256" key="5">
    <source>
        <dbReference type="ARBA" id="ARBA00022448"/>
    </source>
</evidence>
<dbReference type="PANTHER" id="PTHR30614:SF20">
    <property type="entry name" value="GLUTAMINE TRANSPORT SYSTEM PERMEASE PROTEIN GLNP"/>
    <property type="match status" value="1"/>
</dbReference>
<dbReference type="EMBL" id="SJFN01000026">
    <property type="protein sequence ID" value="TBW35359.1"/>
    <property type="molecule type" value="Genomic_DNA"/>
</dbReference>
<keyword evidence="8" id="KW-0029">Amino-acid transport</keyword>
<feature type="transmembrane region" description="Helical" evidence="11">
    <location>
        <begin position="190"/>
        <end position="211"/>
    </location>
</feature>
<keyword evidence="6" id="KW-1003">Cell membrane</keyword>
<dbReference type="InterPro" id="IPR035906">
    <property type="entry name" value="MetI-like_sf"/>
</dbReference>
<keyword evidence="14" id="KW-1185">Reference proteome</keyword>
<evidence type="ECO:0000256" key="2">
    <source>
        <dbReference type="ARBA" id="ARBA00004429"/>
    </source>
</evidence>
<dbReference type="SUPFAM" id="SSF161098">
    <property type="entry name" value="MetI-like"/>
    <property type="match status" value="1"/>
</dbReference>
<evidence type="ECO:0000313" key="14">
    <source>
        <dbReference type="Proteomes" id="UP000292781"/>
    </source>
</evidence>
<evidence type="ECO:0000313" key="13">
    <source>
        <dbReference type="EMBL" id="TBW35359.1"/>
    </source>
</evidence>
<reference evidence="13 14" key="1">
    <citation type="submission" date="2019-02" db="EMBL/GenBank/DDBJ databases">
        <title>Siculibacillus lacustris gen. nov., sp. nov., a new rosette-forming bacterium isolated from a freshwater crater lake (Lake St. Ana, Romania).</title>
        <authorList>
            <person name="Felfoldi T."/>
            <person name="Marton Z."/>
            <person name="Szabo A."/>
            <person name="Mentes A."/>
            <person name="Boka K."/>
            <person name="Marialigeti K."/>
            <person name="Mathe I."/>
            <person name="Koncz M."/>
            <person name="Schumann P."/>
            <person name="Toth E."/>
        </authorList>
    </citation>
    <scope>NUCLEOTIDE SEQUENCE [LARGE SCALE GENOMIC DNA]</scope>
    <source>
        <strain evidence="13 14">SA-279</strain>
    </source>
</reference>
<sequence length="219" mass="24427">MIATWWEGFEPYVAGFLDASVVVLVLSICSILVSWIFGLLAALGKVSRFRLLRWLSDFYIWFIRGTPTLIQIFIVYFGLPQFGLRLSPFVAGVIALGFNGGAYVAEIIRSGLSAIPRGQTESAEALGMGRSLLMRRIILPQVFRIILPPLTNEAISMLKNTSLLSVITVVELTLYSQTIIATTFRPFEFYIATALIYLVMTSVISQIAAYLERKFARSL</sequence>
<name>A0A4Q9VL80_9HYPH</name>
<comment type="similarity">
    <text evidence="3">Belongs to the binding-protein-dependent transport system permease family. HisMQ subfamily.</text>
</comment>
<feature type="domain" description="ABC transmembrane type-1" evidence="12">
    <location>
        <begin position="20"/>
        <end position="208"/>
    </location>
</feature>
<evidence type="ECO:0000259" key="12">
    <source>
        <dbReference type="PROSITE" id="PS50928"/>
    </source>
</evidence>
<evidence type="ECO:0000256" key="11">
    <source>
        <dbReference type="RuleBase" id="RU363032"/>
    </source>
</evidence>
<dbReference type="InterPro" id="IPR010065">
    <property type="entry name" value="AA_ABC_transptr_permease_3TM"/>
</dbReference>
<dbReference type="RefSeq" id="WP_131310670.1">
    <property type="nucleotide sequence ID" value="NZ_SJFN01000026.1"/>
</dbReference>
<evidence type="ECO:0000256" key="4">
    <source>
        <dbReference type="ARBA" id="ARBA00016506"/>
    </source>
</evidence>